<keyword evidence="1" id="KW-0732">Signal</keyword>
<organism evidence="2 3">
    <name type="scientific">Shewanella zhuhaiensis</name>
    <dbReference type="NCBI Taxonomy" id="2919576"/>
    <lineage>
        <taxon>Bacteria</taxon>
        <taxon>Pseudomonadati</taxon>
        <taxon>Pseudomonadota</taxon>
        <taxon>Gammaproteobacteria</taxon>
        <taxon>Alteromonadales</taxon>
        <taxon>Shewanellaceae</taxon>
        <taxon>Shewanella</taxon>
    </lineage>
</organism>
<gene>
    <name evidence="2" type="ORF">MJ923_16610</name>
</gene>
<sequence length="127" mass="13751">MDARILLAPVLLLGLGTASATEYRFVGTDTKPETQMCIAAGSNKAGKLRLQMNEQHGSTRYHANSVQCNGKSLAQFAYQYGADKAYTFLAGHSYDRNKAIESVTIKDLSAANAQGDDEVVYVQVSSR</sequence>
<name>A0AAJ1BJI4_9GAMM</name>
<dbReference type="EMBL" id="JAKUDL010000006">
    <property type="protein sequence ID" value="MCH4295930.1"/>
    <property type="molecule type" value="Genomic_DNA"/>
</dbReference>
<dbReference type="Pfam" id="PF12514">
    <property type="entry name" value="DUF3718"/>
    <property type="match status" value="1"/>
</dbReference>
<dbReference type="AlphaFoldDB" id="A0AAJ1BJI4"/>
<dbReference type="Proteomes" id="UP001297581">
    <property type="component" value="Unassembled WGS sequence"/>
</dbReference>
<dbReference type="RefSeq" id="WP_240592036.1">
    <property type="nucleotide sequence ID" value="NZ_JAKUDL010000006.1"/>
</dbReference>
<proteinExistence type="predicted"/>
<protein>
    <submittedName>
        <fullName evidence="2">DUF3718 domain-containing protein</fullName>
    </submittedName>
</protein>
<dbReference type="InterPro" id="IPR022193">
    <property type="entry name" value="DUF3718"/>
</dbReference>
<keyword evidence="3" id="KW-1185">Reference proteome</keyword>
<accession>A0AAJ1BJI4</accession>
<evidence type="ECO:0000313" key="2">
    <source>
        <dbReference type="EMBL" id="MCH4295930.1"/>
    </source>
</evidence>
<reference evidence="2 3" key="1">
    <citation type="submission" date="2022-02" db="EMBL/GenBank/DDBJ databases">
        <title>The genome sequence of Shewanella sp. 3B26.</title>
        <authorList>
            <person name="Du J."/>
        </authorList>
    </citation>
    <scope>NUCLEOTIDE SEQUENCE [LARGE SCALE GENOMIC DNA]</scope>
    <source>
        <strain evidence="2 3">3B26</strain>
    </source>
</reference>
<evidence type="ECO:0000313" key="3">
    <source>
        <dbReference type="Proteomes" id="UP001297581"/>
    </source>
</evidence>
<feature type="chain" id="PRO_5042531741" evidence="1">
    <location>
        <begin position="21"/>
        <end position="127"/>
    </location>
</feature>
<feature type="signal peptide" evidence="1">
    <location>
        <begin position="1"/>
        <end position="20"/>
    </location>
</feature>
<comment type="caution">
    <text evidence="2">The sequence shown here is derived from an EMBL/GenBank/DDBJ whole genome shotgun (WGS) entry which is preliminary data.</text>
</comment>
<evidence type="ECO:0000256" key="1">
    <source>
        <dbReference type="SAM" id="SignalP"/>
    </source>
</evidence>